<dbReference type="KEGG" id="mis:MICPUN_63141"/>
<reference evidence="1 2" key="1">
    <citation type="journal article" date="2009" name="Science">
        <title>Green evolution and dynamic adaptations revealed by genomes of the marine picoeukaryotes Micromonas.</title>
        <authorList>
            <person name="Worden A.Z."/>
            <person name="Lee J.H."/>
            <person name="Mock T."/>
            <person name="Rouze P."/>
            <person name="Simmons M.P."/>
            <person name="Aerts A.L."/>
            <person name="Allen A.E."/>
            <person name="Cuvelier M.L."/>
            <person name="Derelle E."/>
            <person name="Everett M.V."/>
            <person name="Foulon E."/>
            <person name="Grimwood J."/>
            <person name="Gundlach H."/>
            <person name="Henrissat B."/>
            <person name="Napoli C."/>
            <person name="McDonald S.M."/>
            <person name="Parker M.S."/>
            <person name="Rombauts S."/>
            <person name="Salamov A."/>
            <person name="Von Dassow P."/>
            <person name="Badger J.H."/>
            <person name="Coutinho P.M."/>
            <person name="Demir E."/>
            <person name="Dubchak I."/>
            <person name="Gentemann C."/>
            <person name="Eikrem W."/>
            <person name="Gready J.E."/>
            <person name="John U."/>
            <person name="Lanier W."/>
            <person name="Lindquist E.A."/>
            <person name="Lucas S."/>
            <person name="Mayer K.F."/>
            <person name="Moreau H."/>
            <person name="Not F."/>
            <person name="Otillar R."/>
            <person name="Panaud O."/>
            <person name="Pangilinan J."/>
            <person name="Paulsen I."/>
            <person name="Piegu B."/>
            <person name="Poliakov A."/>
            <person name="Robbens S."/>
            <person name="Schmutz J."/>
            <person name="Toulza E."/>
            <person name="Wyss T."/>
            <person name="Zelensky A."/>
            <person name="Zhou K."/>
            <person name="Armbrust E.V."/>
            <person name="Bhattacharya D."/>
            <person name="Goodenough U.W."/>
            <person name="Van de Peer Y."/>
            <person name="Grigoriev I.V."/>
        </authorList>
    </citation>
    <scope>NUCLEOTIDE SEQUENCE [LARGE SCALE GENOMIC DNA]</scope>
    <source>
        <strain evidence="2">RCC299 / NOUM17</strain>
    </source>
</reference>
<proteinExistence type="predicted"/>
<keyword evidence="2" id="KW-1185">Reference proteome</keyword>
<protein>
    <recommendedName>
        <fullName evidence="3">Flavodoxin-like domain-containing protein</fullName>
    </recommendedName>
</protein>
<dbReference type="Proteomes" id="UP000002009">
    <property type="component" value="Chromosome 12"/>
</dbReference>
<dbReference type="RefSeq" id="XP_002509023.1">
    <property type="nucleotide sequence ID" value="XM_002508977.1"/>
</dbReference>
<dbReference type="AlphaFoldDB" id="C1FJ23"/>
<dbReference type="InParanoid" id="C1FJ23"/>
<gene>
    <name evidence="1" type="ORF">MICPUN_63141</name>
</gene>
<dbReference type="SUPFAM" id="SSF52218">
    <property type="entry name" value="Flavoproteins"/>
    <property type="match status" value="1"/>
</dbReference>
<dbReference type="InterPro" id="IPR029039">
    <property type="entry name" value="Flavoprotein-like_sf"/>
</dbReference>
<dbReference type="OMA" id="ADCNQAG"/>
<dbReference type="GeneID" id="8248142"/>
<dbReference type="Gene3D" id="3.40.50.360">
    <property type="match status" value="1"/>
</dbReference>
<evidence type="ECO:0000313" key="2">
    <source>
        <dbReference type="Proteomes" id="UP000002009"/>
    </source>
</evidence>
<dbReference type="OrthoDB" id="10636730at2759"/>
<dbReference type="EMBL" id="CP001577">
    <property type="protein sequence ID" value="ACO70281.1"/>
    <property type="molecule type" value="Genomic_DNA"/>
</dbReference>
<evidence type="ECO:0000313" key="1">
    <source>
        <dbReference type="EMBL" id="ACO70281.1"/>
    </source>
</evidence>
<evidence type="ECO:0008006" key="3">
    <source>
        <dbReference type="Google" id="ProtNLM"/>
    </source>
</evidence>
<name>C1FJ23_MICCC</name>
<organism evidence="1 2">
    <name type="scientific">Micromonas commoda (strain RCC299 / NOUM17 / CCMP2709)</name>
    <name type="common">Picoplanktonic green alga</name>
    <dbReference type="NCBI Taxonomy" id="296587"/>
    <lineage>
        <taxon>Eukaryota</taxon>
        <taxon>Viridiplantae</taxon>
        <taxon>Chlorophyta</taxon>
        <taxon>Mamiellophyceae</taxon>
        <taxon>Mamiellales</taxon>
        <taxon>Mamiellaceae</taxon>
        <taxon>Micromonas</taxon>
    </lineage>
</organism>
<accession>C1FJ23</accession>
<sequence length="219" mass="24263">MRDDDIDNSRTITVLYGGPIAKEVADVVVGRMKDQSVFQHVKLGDIAKYQEYGIETVDQRDMLDAATIAVLPEPGWEGPDPKTVDEVFLLVMETGEMEEAVGGGITFLRDTMTSARTNREQRTDWVRCMHIARDDKTTRVAYAVLAVGDTDAMPERAMYRSKQNTAADCNQAGQLADKVMEQLGGVRLCPRGEIDVARDEVDRDVAAFIDTRLLPALVP</sequence>